<evidence type="ECO:0000259" key="4">
    <source>
        <dbReference type="Pfam" id="PF01370"/>
    </source>
</evidence>
<keyword evidence="2" id="KW-0560">Oxidoreductase</keyword>
<dbReference type="GO" id="GO:0016491">
    <property type="term" value="F:oxidoreductase activity"/>
    <property type="evidence" value="ECO:0007669"/>
    <property type="project" value="UniProtKB-KW"/>
</dbReference>
<evidence type="ECO:0000256" key="2">
    <source>
        <dbReference type="ARBA" id="ARBA00023002"/>
    </source>
</evidence>
<protein>
    <recommendedName>
        <fullName evidence="4">NAD-dependent epimerase/dehydratase domain-containing protein</fullName>
    </recommendedName>
</protein>
<dbReference type="Pfam" id="PF01370">
    <property type="entry name" value="Epimerase"/>
    <property type="match status" value="1"/>
</dbReference>
<dbReference type="InterPro" id="IPR036291">
    <property type="entry name" value="NAD(P)-bd_dom_sf"/>
</dbReference>
<proteinExistence type="inferred from homology"/>
<dbReference type="Gene3D" id="3.40.50.720">
    <property type="entry name" value="NAD(P)-binding Rossmann-like Domain"/>
    <property type="match status" value="1"/>
</dbReference>
<name>A0AAN6NXH0_9PEZI</name>
<dbReference type="InterPro" id="IPR001509">
    <property type="entry name" value="Epimerase_deHydtase"/>
</dbReference>
<reference evidence="5" key="1">
    <citation type="journal article" date="2023" name="Mol. Phylogenet. Evol.">
        <title>Genome-scale phylogeny and comparative genomics of the fungal order Sordariales.</title>
        <authorList>
            <person name="Hensen N."/>
            <person name="Bonometti L."/>
            <person name="Westerberg I."/>
            <person name="Brannstrom I.O."/>
            <person name="Guillou S."/>
            <person name="Cros-Aarteil S."/>
            <person name="Calhoun S."/>
            <person name="Haridas S."/>
            <person name="Kuo A."/>
            <person name="Mondo S."/>
            <person name="Pangilinan J."/>
            <person name="Riley R."/>
            <person name="LaButti K."/>
            <person name="Andreopoulos B."/>
            <person name="Lipzen A."/>
            <person name="Chen C."/>
            <person name="Yan M."/>
            <person name="Daum C."/>
            <person name="Ng V."/>
            <person name="Clum A."/>
            <person name="Steindorff A."/>
            <person name="Ohm R.A."/>
            <person name="Martin F."/>
            <person name="Silar P."/>
            <person name="Natvig D.O."/>
            <person name="Lalanne C."/>
            <person name="Gautier V."/>
            <person name="Ament-Velasquez S.L."/>
            <person name="Kruys A."/>
            <person name="Hutchinson M.I."/>
            <person name="Powell A.J."/>
            <person name="Barry K."/>
            <person name="Miller A.N."/>
            <person name="Grigoriev I.V."/>
            <person name="Debuchy R."/>
            <person name="Gladieux P."/>
            <person name="Hiltunen Thoren M."/>
            <person name="Johannesson H."/>
        </authorList>
    </citation>
    <scope>NUCLEOTIDE SEQUENCE</scope>
    <source>
        <strain evidence="5">CBS 626.80</strain>
    </source>
</reference>
<keyword evidence="6" id="KW-1185">Reference proteome</keyword>
<feature type="domain" description="NAD-dependent epimerase/dehydratase" evidence="4">
    <location>
        <begin position="14"/>
        <end position="239"/>
    </location>
</feature>
<dbReference type="PANTHER" id="PTHR43103:SF5">
    <property type="entry name" value="4-EPIMERASE, PUTATIVE (AFU_ORTHOLOGUE AFUA_7G00360)-RELATED"/>
    <property type="match status" value="1"/>
</dbReference>
<organism evidence="5 6">
    <name type="scientific">Pseudoneurospora amorphoporcata</name>
    <dbReference type="NCBI Taxonomy" id="241081"/>
    <lineage>
        <taxon>Eukaryota</taxon>
        <taxon>Fungi</taxon>
        <taxon>Dikarya</taxon>
        <taxon>Ascomycota</taxon>
        <taxon>Pezizomycotina</taxon>
        <taxon>Sordariomycetes</taxon>
        <taxon>Sordariomycetidae</taxon>
        <taxon>Sordariales</taxon>
        <taxon>Sordariaceae</taxon>
        <taxon>Pseudoneurospora</taxon>
    </lineage>
</organism>
<evidence type="ECO:0000256" key="3">
    <source>
        <dbReference type="ARBA" id="ARBA00023027"/>
    </source>
</evidence>
<accession>A0AAN6NXH0</accession>
<dbReference type="SUPFAM" id="SSF51735">
    <property type="entry name" value="NAD(P)-binding Rossmann-fold domains"/>
    <property type="match status" value="1"/>
</dbReference>
<dbReference type="PANTHER" id="PTHR43103">
    <property type="entry name" value="NUCLEOSIDE-DIPHOSPHATE-SUGAR EPIMERASE"/>
    <property type="match status" value="1"/>
</dbReference>
<dbReference type="Proteomes" id="UP001303222">
    <property type="component" value="Unassembled WGS sequence"/>
</dbReference>
<sequence length="297" mass="32906">MQITSRLLSSAMKIAITGARGTVGRHVVKLCASQGHATVQVDRTHQDPDTSTPNTEMRTADAANDYDALLKAFKGCDAVIHLAAIPNPVDKDDHLVHTNNVCAAFNGMRAAAELGIHKFCYASSVNAIGLVYSNQPLKFDYFPIDEEINQDPTDAYALAKQEAETQARSVARWFPGMKIACLRIHQVAPKKDVEKDYQEDNEVAVKQLWGWVHPQATARACLAAVENSDRFEGAEVFNVVSPERCVVGEDAKLSNEELVDKYWPGTKIKGDISGKNKGFWNVEKIERVLGWKHEEKE</sequence>
<gene>
    <name evidence="5" type="ORF">QBC32DRAFT_337769</name>
</gene>
<keyword evidence="3" id="KW-0520">NAD</keyword>
<evidence type="ECO:0000313" key="5">
    <source>
        <dbReference type="EMBL" id="KAK3953890.1"/>
    </source>
</evidence>
<comment type="similarity">
    <text evidence="1">Belongs to the NAD(P)-dependent epimerase/dehydratase family.</text>
</comment>
<comment type="caution">
    <text evidence="5">The sequence shown here is derived from an EMBL/GenBank/DDBJ whole genome shotgun (WGS) entry which is preliminary data.</text>
</comment>
<evidence type="ECO:0000313" key="6">
    <source>
        <dbReference type="Proteomes" id="UP001303222"/>
    </source>
</evidence>
<reference evidence="5" key="2">
    <citation type="submission" date="2023-06" db="EMBL/GenBank/DDBJ databases">
        <authorList>
            <consortium name="Lawrence Berkeley National Laboratory"/>
            <person name="Mondo S.J."/>
            <person name="Hensen N."/>
            <person name="Bonometti L."/>
            <person name="Westerberg I."/>
            <person name="Brannstrom I.O."/>
            <person name="Guillou S."/>
            <person name="Cros-Aarteil S."/>
            <person name="Calhoun S."/>
            <person name="Haridas S."/>
            <person name="Kuo A."/>
            <person name="Pangilinan J."/>
            <person name="Riley R."/>
            <person name="Labutti K."/>
            <person name="Andreopoulos B."/>
            <person name="Lipzen A."/>
            <person name="Chen C."/>
            <person name="Yanf M."/>
            <person name="Daum C."/>
            <person name="Ng V."/>
            <person name="Clum A."/>
            <person name="Steindorff A."/>
            <person name="Ohm R."/>
            <person name="Martin F."/>
            <person name="Silar P."/>
            <person name="Natvig D."/>
            <person name="Lalanne C."/>
            <person name="Gautier V."/>
            <person name="Ament-Velasquez S.L."/>
            <person name="Kruys A."/>
            <person name="Hutchinson M.I."/>
            <person name="Powell A.J."/>
            <person name="Barry K."/>
            <person name="Miller A.N."/>
            <person name="Grigoriev I.V."/>
            <person name="Debuchy R."/>
            <person name="Gladieux P."/>
            <person name="Thoren M.H."/>
            <person name="Johannesson H."/>
        </authorList>
    </citation>
    <scope>NUCLEOTIDE SEQUENCE</scope>
    <source>
        <strain evidence="5">CBS 626.80</strain>
    </source>
</reference>
<dbReference type="AlphaFoldDB" id="A0AAN6NXH0"/>
<evidence type="ECO:0000256" key="1">
    <source>
        <dbReference type="ARBA" id="ARBA00007637"/>
    </source>
</evidence>
<dbReference type="EMBL" id="MU859098">
    <property type="protein sequence ID" value="KAK3953890.1"/>
    <property type="molecule type" value="Genomic_DNA"/>
</dbReference>